<protein>
    <submittedName>
        <fullName evidence="1">Uncharacterized protein</fullName>
    </submittedName>
</protein>
<sequence>MTLILLLTVKYWSVKYKHATIKDKMTDSSIIASVGTTGGSYDNALAETVNGAYRSDLKDGIMILILSGITA</sequence>
<dbReference type="Proteomes" id="UP000610203">
    <property type="component" value="Unassembled WGS sequence"/>
</dbReference>
<gene>
    <name evidence="1" type="ORF">GCM10016272_09000</name>
</gene>
<comment type="caution">
    <text evidence="1">The sequence shown here is derived from an EMBL/GenBank/DDBJ whole genome shotgun (WGS) entry which is preliminary data.</text>
</comment>
<reference evidence="2" key="1">
    <citation type="journal article" date="2019" name="Int. J. Syst. Evol. Microbiol.">
        <title>The Global Catalogue of Microorganisms (GCM) 10K type strain sequencing project: providing services to taxonomists for standard genome sequencing and annotation.</title>
        <authorList>
            <consortium name="The Broad Institute Genomics Platform"/>
            <consortium name="The Broad Institute Genome Sequencing Center for Infectious Disease"/>
            <person name="Wu L."/>
            <person name="Ma J."/>
        </authorList>
    </citation>
    <scope>NUCLEOTIDE SEQUENCE [LARGE SCALE GENOMIC DNA]</scope>
    <source>
        <strain evidence="2">KCTC 42280</strain>
    </source>
</reference>
<dbReference type="EMBL" id="BMZR01000001">
    <property type="protein sequence ID" value="GHD29062.1"/>
    <property type="molecule type" value="Genomic_DNA"/>
</dbReference>
<accession>A0ABQ3GNR7</accession>
<evidence type="ECO:0000313" key="1">
    <source>
        <dbReference type="EMBL" id="GHD29062.1"/>
    </source>
</evidence>
<proteinExistence type="predicted"/>
<organism evidence="1 2">
    <name type="scientific">Psychrobacter glaciei</name>
    <dbReference type="NCBI Taxonomy" id="619771"/>
    <lineage>
        <taxon>Bacteria</taxon>
        <taxon>Pseudomonadati</taxon>
        <taxon>Pseudomonadota</taxon>
        <taxon>Gammaproteobacteria</taxon>
        <taxon>Moraxellales</taxon>
        <taxon>Moraxellaceae</taxon>
        <taxon>Psychrobacter</taxon>
    </lineage>
</organism>
<keyword evidence="2" id="KW-1185">Reference proteome</keyword>
<evidence type="ECO:0000313" key="2">
    <source>
        <dbReference type="Proteomes" id="UP000610203"/>
    </source>
</evidence>
<name>A0ABQ3GNR7_9GAMM</name>